<reference evidence="2" key="1">
    <citation type="submission" date="2020-05" db="EMBL/GenBank/DDBJ databases">
        <authorList>
            <person name="Chiriac C."/>
            <person name="Salcher M."/>
            <person name="Ghai R."/>
            <person name="Kavagutti S V."/>
        </authorList>
    </citation>
    <scope>NUCLEOTIDE SEQUENCE</scope>
</reference>
<dbReference type="EMBL" id="CAEZWH010000023">
    <property type="protein sequence ID" value="CAB4646443.1"/>
    <property type="molecule type" value="Genomic_DNA"/>
</dbReference>
<keyword evidence="1" id="KW-0812">Transmembrane</keyword>
<keyword evidence="1" id="KW-0472">Membrane</keyword>
<accession>A0A6J6JTW8</accession>
<keyword evidence="1" id="KW-1133">Transmembrane helix</keyword>
<dbReference type="PANTHER" id="PTHR33219:SF14">
    <property type="entry name" value="PROTEIN COFACTOR ASSEMBLY OF COMPLEX C SUBUNIT B CCB3, CHLOROPLASTIC-RELATED"/>
    <property type="match status" value="1"/>
</dbReference>
<dbReference type="GO" id="GO:0016020">
    <property type="term" value="C:membrane"/>
    <property type="evidence" value="ECO:0007669"/>
    <property type="project" value="InterPro"/>
</dbReference>
<proteinExistence type="predicted"/>
<feature type="transmembrane region" description="Helical" evidence="1">
    <location>
        <begin position="5"/>
        <end position="26"/>
    </location>
</feature>
<protein>
    <submittedName>
        <fullName evidence="2">Unannotated protein</fullName>
    </submittedName>
</protein>
<gene>
    <name evidence="2" type="ORF">UFOPK2166_00091</name>
    <name evidence="3" type="ORF">UFOPK2195_00232</name>
    <name evidence="4" type="ORF">UFOPK2657_00191</name>
    <name evidence="5" type="ORF">UFOPK2872_00530</name>
</gene>
<dbReference type="EMBL" id="CAEZYG010000017">
    <property type="protein sequence ID" value="CAB4704778.1"/>
    <property type="molecule type" value="Genomic_DNA"/>
</dbReference>
<dbReference type="Pfam" id="PF02325">
    <property type="entry name" value="CCB3_YggT"/>
    <property type="match status" value="1"/>
</dbReference>
<dbReference type="EMBL" id="CAEZWB010000005">
    <property type="protein sequence ID" value="CAB4639694.1"/>
    <property type="molecule type" value="Genomic_DNA"/>
</dbReference>
<evidence type="ECO:0000313" key="4">
    <source>
        <dbReference type="EMBL" id="CAB4704778.1"/>
    </source>
</evidence>
<dbReference type="PANTHER" id="PTHR33219">
    <property type="entry name" value="YLMG HOMOLOG PROTEIN 2, CHLOROPLASTIC"/>
    <property type="match status" value="1"/>
</dbReference>
<evidence type="ECO:0000313" key="2">
    <source>
        <dbReference type="EMBL" id="CAB4639694.1"/>
    </source>
</evidence>
<dbReference type="EMBL" id="CAEZZM010000046">
    <property type="protein sequence ID" value="CAB4761688.1"/>
    <property type="molecule type" value="Genomic_DNA"/>
</dbReference>
<feature type="transmembrane region" description="Helical" evidence="1">
    <location>
        <begin position="64"/>
        <end position="82"/>
    </location>
</feature>
<dbReference type="InterPro" id="IPR003425">
    <property type="entry name" value="CCB3/YggT"/>
</dbReference>
<evidence type="ECO:0000313" key="3">
    <source>
        <dbReference type="EMBL" id="CAB4646443.1"/>
    </source>
</evidence>
<evidence type="ECO:0000256" key="1">
    <source>
        <dbReference type="SAM" id="Phobius"/>
    </source>
</evidence>
<organism evidence="2">
    <name type="scientific">freshwater metagenome</name>
    <dbReference type="NCBI Taxonomy" id="449393"/>
    <lineage>
        <taxon>unclassified sequences</taxon>
        <taxon>metagenomes</taxon>
        <taxon>ecological metagenomes</taxon>
    </lineage>
</organism>
<dbReference type="AlphaFoldDB" id="A0A6J6JTW8"/>
<evidence type="ECO:0000313" key="5">
    <source>
        <dbReference type="EMBL" id="CAB4761688.1"/>
    </source>
</evidence>
<name>A0A6J6JTW8_9ZZZZ</name>
<sequence length="84" mass="9417">MIRELLCQLVSFYVLLIIIRVISSWFPANPNGPFGQVIRLVFRATDPVLLPVRRAVPFAGPLDLSPIIVVLFLNIVVQQFILGC</sequence>